<evidence type="ECO:0000259" key="2">
    <source>
        <dbReference type="Pfam" id="PF04324"/>
    </source>
</evidence>
<sequence length="101" mass="10971">MIVCHCQNISDRDIRAAVDWMRAADPQTIITPGKIYHALGRRADCGGCMPLFLDTMRACDSFGVATADAAQPAIPVLRSVKGKPHEGRRQGHRVSQRGTAV</sequence>
<reference evidence="3 4" key="1">
    <citation type="submission" date="2018-03" db="EMBL/GenBank/DDBJ databases">
        <title>Rhodobacter blasticus.</title>
        <authorList>
            <person name="Meyer T.E."/>
            <person name="Miller S."/>
            <person name="Lodha T."/>
            <person name="Gandham S."/>
            <person name="Chintalapati S."/>
            <person name="Chintalapati V.R."/>
        </authorList>
    </citation>
    <scope>NUCLEOTIDE SEQUENCE [LARGE SCALE GENOMIC DNA]</scope>
    <source>
        <strain evidence="3 4">DSM 2131</strain>
    </source>
</reference>
<evidence type="ECO:0000313" key="3">
    <source>
        <dbReference type="EMBL" id="PTE15866.1"/>
    </source>
</evidence>
<gene>
    <name evidence="3" type="ORF">C5F44_02155</name>
</gene>
<dbReference type="Pfam" id="PF04324">
    <property type="entry name" value="Fer2_BFD"/>
    <property type="match status" value="1"/>
</dbReference>
<proteinExistence type="predicted"/>
<feature type="domain" description="BFD-like [2Fe-2S]-binding" evidence="2">
    <location>
        <begin position="2"/>
        <end position="50"/>
    </location>
</feature>
<evidence type="ECO:0000313" key="4">
    <source>
        <dbReference type="Proteomes" id="UP000241362"/>
    </source>
</evidence>
<keyword evidence="4" id="KW-1185">Reference proteome</keyword>
<comment type="caution">
    <text evidence="3">The sequence shown here is derived from an EMBL/GenBank/DDBJ whole genome shotgun (WGS) entry which is preliminary data.</text>
</comment>
<name>A0A2T4JD82_FUSBL</name>
<dbReference type="InterPro" id="IPR007419">
    <property type="entry name" value="BFD-like_2Fe2S-bd_dom"/>
</dbReference>
<dbReference type="Gene3D" id="1.10.10.1100">
    <property type="entry name" value="BFD-like [2Fe-2S]-binding domain"/>
    <property type="match status" value="1"/>
</dbReference>
<dbReference type="AlphaFoldDB" id="A0A2T4JD82"/>
<protein>
    <submittedName>
        <fullName evidence="3">(2Fe-2S)-binding protein</fullName>
    </submittedName>
</protein>
<organism evidence="3 4">
    <name type="scientific">Fuscovulum blasticum DSM 2131</name>
    <dbReference type="NCBI Taxonomy" id="1188250"/>
    <lineage>
        <taxon>Bacteria</taxon>
        <taxon>Pseudomonadati</taxon>
        <taxon>Pseudomonadota</taxon>
        <taxon>Alphaproteobacteria</taxon>
        <taxon>Rhodobacterales</taxon>
        <taxon>Paracoccaceae</taxon>
        <taxon>Pseudogemmobacter</taxon>
    </lineage>
</organism>
<dbReference type="RefSeq" id="WP_107671874.1">
    <property type="nucleotide sequence ID" value="NZ_PZKE01000002.1"/>
</dbReference>
<dbReference type="EMBL" id="PZKE01000002">
    <property type="protein sequence ID" value="PTE15866.1"/>
    <property type="molecule type" value="Genomic_DNA"/>
</dbReference>
<feature type="region of interest" description="Disordered" evidence="1">
    <location>
        <begin position="78"/>
        <end position="101"/>
    </location>
</feature>
<dbReference type="InterPro" id="IPR041854">
    <property type="entry name" value="BFD-like_2Fe2S-bd_dom_sf"/>
</dbReference>
<evidence type="ECO:0000256" key="1">
    <source>
        <dbReference type="SAM" id="MobiDB-lite"/>
    </source>
</evidence>
<dbReference type="Proteomes" id="UP000241362">
    <property type="component" value="Unassembled WGS sequence"/>
</dbReference>
<accession>A0A2T4JD82</accession>